<sequence length="509" mass="57303">MGTAWFVWQDSSYQLLLLQDRENRIIKPAAWWDGDEETKDILGGRDEKTGGTWLGCSKQGRVAFLVNVTNQTSFTHTGAELLTVKFLKGKMTTSEFANELASNKELSSGLTFNLVVADIASKSMVYISKKSPTKEVDEMIDPIGPGRYFITSAGIYDIFSSQDKHPKDKFSEVLDENKESPRREFYEKLMNDDQIIVPEGEGETDTSRTGPKGVCIGTTSIEVKRGTSNIGFNEYYWENNEFKEHKFHFDMDWVSKKQRPLLLGAYSEGYAQSLEEGEADSSATNGSFTSAPTAVLTGFQLGPSSGGRVSGNQNASKTQRKRPPSWKRKPNTSRAQASYPAPSQHLNKAKRKQEAPVDLTLKVSDLIDVHSGQWIVPRVRETFSPDDVRLVLNTKINPSRHDNTICVGMRRKYGLYPVFLLLLLATLRHRSLLNPTKFPEVQYLIQETLQSLHRFSTYTLNHVEPEKNRVAKLIAVSVTKDQRYQSYVAQGGPAWLAHTIQREALPHDL</sequence>
<evidence type="ECO:0000256" key="1">
    <source>
        <dbReference type="SAM" id="MobiDB-lite"/>
    </source>
</evidence>
<evidence type="ECO:0000313" key="2">
    <source>
        <dbReference type="EMBL" id="KAG5379122.1"/>
    </source>
</evidence>
<dbReference type="InterPro" id="IPR008551">
    <property type="entry name" value="TANGO2"/>
</dbReference>
<dbReference type="PANTHER" id="PTHR17985:SF8">
    <property type="entry name" value="TRANSPORT AND GOLGI ORGANIZATION PROTEIN 2 HOMOLOG"/>
    <property type="match status" value="1"/>
</dbReference>
<feature type="region of interest" description="Disordered" evidence="1">
    <location>
        <begin position="297"/>
        <end position="353"/>
    </location>
</feature>
<organism evidence="2 3">
    <name type="scientific">Brassica rapa subsp. trilocularis</name>
    <dbReference type="NCBI Taxonomy" id="1813537"/>
    <lineage>
        <taxon>Eukaryota</taxon>
        <taxon>Viridiplantae</taxon>
        <taxon>Streptophyta</taxon>
        <taxon>Embryophyta</taxon>
        <taxon>Tracheophyta</taxon>
        <taxon>Spermatophyta</taxon>
        <taxon>Magnoliopsida</taxon>
        <taxon>eudicotyledons</taxon>
        <taxon>Gunneridae</taxon>
        <taxon>Pentapetalae</taxon>
        <taxon>rosids</taxon>
        <taxon>malvids</taxon>
        <taxon>Brassicales</taxon>
        <taxon>Brassicaceae</taxon>
        <taxon>Brassiceae</taxon>
        <taxon>Brassica</taxon>
    </lineage>
</organism>
<feature type="compositionally biased region" description="Basic residues" evidence="1">
    <location>
        <begin position="318"/>
        <end position="331"/>
    </location>
</feature>
<gene>
    <name evidence="2" type="primary">A07p021180.1_BraROA</name>
    <name evidence="2" type="ORF">IGI04_026964</name>
</gene>
<dbReference type="Proteomes" id="UP000823674">
    <property type="component" value="Chromosome A07"/>
</dbReference>
<reference evidence="2 3" key="1">
    <citation type="submission" date="2021-03" db="EMBL/GenBank/DDBJ databases">
        <authorList>
            <person name="King G.J."/>
            <person name="Bancroft I."/>
            <person name="Baten A."/>
            <person name="Bloomfield J."/>
            <person name="Borpatragohain P."/>
            <person name="He Z."/>
            <person name="Irish N."/>
            <person name="Irwin J."/>
            <person name="Liu K."/>
            <person name="Mauleon R.P."/>
            <person name="Moore J."/>
            <person name="Morris R."/>
            <person name="Ostergaard L."/>
            <person name="Wang B."/>
            <person name="Wells R."/>
        </authorList>
    </citation>
    <scope>NUCLEOTIDE SEQUENCE [LARGE SCALE GENOMIC DNA]</scope>
    <source>
        <strain evidence="2">R-o-18</strain>
        <tissue evidence="2">Leaf</tissue>
    </source>
</reference>
<accession>A0ABQ7KYQ3</accession>
<evidence type="ECO:0000313" key="3">
    <source>
        <dbReference type="Proteomes" id="UP000823674"/>
    </source>
</evidence>
<keyword evidence="3" id="KW-1185">Reference proteome</keyword>
<dbReference type="PANTHER" id="PTHR17985">
    <property type="entry name" value="SER/THR-RICH PROTEIN T10 IN DGCR REGION"/>
    <property type="match status" value="1"/>
</dbReference>
<comment type="caution">
    <text evidence="2">The sequence shown here is derived from an EMBL/GenBank/DDBJ whole genome shotgun (WGS) entry which is preliminary data.</text>
</comment>
<dbReference type="EMBL" id="JADBGQ010000009">
    <property type="protein sequence ID" value="KAG5379122.1"/>
    <property type="molecule type" value="Genomic_DNA"/>
</dbReference>
<dbReference type="Pfam" id="PF05742">
    <property type="entry name" value="TANGO2"/>
    <property type="match status" value="1"/>
</dbReference>
<name>A0ABQ7KYQ3_BRACM</name>
<proteinExistence type="predicted"/>
<protein>
    <submittedName>
        <fullName evidence="2">Uncharacterized protein</fullName>
    </submittedName>
</protein>